<evidence type="ECO:0000313" key="2">
    <source>
        <dbReference type="Proteomes" id="UP001151699"/>
    </source>
</evidence>
<reference evidence="1" key="1">
    <citation type="submission" date="2022-07" db="EMBL/GenBank/DDBJ databases">
        <authorList>
            <person name="Trinca V."/>
            <person name="Uliana J.V.C."/>
            <person name="Torres T.T."/>
            <person name="Ward R.J."/>
            <person name="Monesi N."/>
        </authorList>
    </citation>
    <scope>NUCLEOTIDE SEQUENCE</scope>
    <source>
        <strain evidence="1">HSMRA1968</strain>
        <tissue evidence="1">Whole embryos</tissue>
    </source>
</reference>
<proteinExistence type="predicted"/>
<gene>
    <name evidence="1" type="ORF">Bhyg_11459</name>
</gene>
<keyword evidence="2" id="KW-1185">Reference proteome</keyword>
<name>A0A9Q0MVF3_9DIPT</name>
<sequence>MDIATLNAGSIFAIGENMFQRSIVAKNIVQCLEIPTFWLLERSQNIGNIWQRTKLFYTVTIPTPEAIFADYERTYKWNLYKRQVVEKMRINL</sequence>
<feature type="non-terminal residue" evidence="1">
    <location>
        <position position="92"/>
    </location>
</feature>
<protein>
    <submittedName>
        <fullName evidence="1">Uncharacterized protein</fullName>
    </submittedName>
</protein>
<dbReference type="EMBL" id="WJQU01000003">
    <property type="protein sequence ID" value="KAJ6638722.1"/>
    <property type="molecule type" value="Genomic_DNA"/>
</dbReference>
<dbReference type="AlphaFoldDB" id="A0A9Q0MVF3"/>
<dbReference type="OrthoDB" id="166212at2759"/>
<organism evidence="1 2">
    <name type="scientific">Pseudolycoriella hygida</name>
    <dbReference type="NCBI Taxonomy" id="35572"/>
    <lineage>
        <taxon>Eukaryota</taxon>
        <taxon>Metazoa</taxon>
        <taxon>Ecdysozoa</taxon>
        <taxon>Arthropoda</taxon>
        <taxon>Hexapoda</taxon>
        <taxon>Insecta</taxon>
        <taxon>Pterygota</taxon>
        <taxon>Neoptera</taxon>
        <taxon>Endopterygota</taxon>
        <taxon>Diptera</taxon>
        <taxon>Nematocera</taxon>
        <taxon>Sciaroidea</taxon>
        <taxon>Sciaridae</taxon>
        <taxon>Pseudolycoriella</taxon>
    </lineage>
</organism>
<evidence type="ECO:0000313" key="1">
    <source>
        <dbReference type="EMBL" id="KAJ6638722.1"/>
    </source>
</evidence>
<dbReference type="Proteomes" id="UP001151699">
    <property type="component" value="Chromosome X"/>
</dbReference>
<accession>A0A9Q0MVF3</accession>
<comment type="caution">
    <text evidence="1">The sequence shown here is derived from an EMBL/GenBank/DDBJ whole genome shotgun (WGS) entry which is preliminary data.</text>
</comment>